<feature type="compositionally biased region" description="Basic and acidic residues" evidence="1">
    <location>
        <begin position="126"/>
        <end position="149"/>
    </location>
</feature>
<feature type="compositionally biased region" description="Basic and acidic residues" evidence="1">
    <location>
        <begin position="97"/>
        <end position="106"/>
    </location>
</feature>
<protein>
    <submittedName>
        <fullName evidence="2">Uncharacterized protein</fullName>
    </submittedName>
</protein>
<name>A0A1G8DT24_9BACI</name>
<dbReference type="EMBL" id="FNDK01000008">
    <property type="protein sequence ID" value="SDH60856.1"/>
    <property type="molecule type" value="Genomic_DNA"/>
</dbReference>
<dbReference type="STRING" id="568899.SAMN05192534_10817"/>
<accession>A0A1G8DT24</accession>
<proteinExistence type="predicted"/>
<dbReference type="Proteomes" id="UP000199163">
    <property type="component" value="Unassembled WGS sequence"/>
</dbReference>
<organism evidence="2 3">
    <name type="scientific">Alteribacillus persepolensis</name>
    <dbReference type="NCBI Taxonomy" id="568899"/>
    <lineage>
        <taxon>Bacteria</taxon>
        <taxon>Bacillati</taxon>
        <taxon>Bacillota</taxon>
        <taxon>Bacilli</taxon>
        <taxon>Bacillales</taxon>
        <taxon>Bacillaceae</taxon>
        <taxon>Alteribacillus</taxon>
    </lineage>
</organism>
<dbReference type="OrthoDB" id="2872086at2"/>
<dbReference type="RefSeq" id="WP_091272852.1">
    <property type="nucleotide sequence ID" value="NZ_FNDK01000008.1"/>
</dbReference>
<evidence type="ECO:0000313" key="3">
    <source>
        <dbReference type="Proteomes" id="UP000199163"/>
    </source>
</evidence>
<gene>
    <name evidence="2" type="ORF">SAMN05192534_10817</name>
</gene>
<keyword evidence="3" id="KW-1185">Reference proteome</keyword>
<evidence type="ECO:0000256" key="1">
    <source>
        <dbReference type="SAM" id="MobiDB-lite"/>
    </source>
</evidence>
<evidence type="ECO:0000313" key="2">
    <source>
        <dbReference type="EMBL" id="SDH60856.1"/>
    </source>
</evidence>
<reference evidence="2 3" key="1">
    <citation type="submission" date="2016-10" db="EMBL/GenBank/DDBJ databases">
        <authorList>
            <person name="de Groot N.N."/>
        </authorList>
    </citation>
    <scope>NUCLEOTIDE SEQUENCE [LARGE SCALE GENOMIC DNA]</scope>
    <source>
        <strain evidence="2 3">DSM 21632</strain>
    </source>
</reference>
<dbReference type="AlphaFoldDB" id="A0A1G8DT24"/>
<sequence>MSDVYKDLKKIAMLLEKHVNNRIHQELNKEEVIQFITQWLNKHPHVFQSLREYGELLSAPLNIPTKTDTANIAKLLIQLEEKVDTLEDNVNDLHEKLDKVSVKEDAEGASEQNTKQKARRNLSPSKQEKAQRRRDALDRLKYYSHEISKTAKTAGGTHRGSA</sequence>
<feature type="region of interest" description="Disordered" evidence="1">
    <location>
        <begin position="97"/>
        <end position="162"/>
    </location>
</feature>